<accession>A0ABN4YGR8</accession>
<protein>
    <submittedName>
        <fullName evidence="3">Uncharacterized protein</fullName>
    </submittedName>
</protein>
<keyword evidence="2" id="KW-1133">Transmembrane helix</keyword>
<dbReference type="EMBL" id="CP020472">
    <property type="protein sequence ID" value="ARD22149.1"/>
    <property type="molecule type" value="Genomic_DNA"/>
</dbReference>
<keyword evidence="2" id="KW-0472">Membrane</keyword>
<evidence type="ECO:0000256" key="1">
    <source>
        <dbReference type="SAM" id="MobiDB-lite"/>
    </source>
</evidence>
<proteinExistence type="predicted"/>
<feature type="region of interest" description="Disordered" evidence="1">
    <location>
        <begin position="175"/>
        <end position="221"/>
    </location>
</feature>
<dbReference type="RefSeq" id="WP_080915577.1">
    <property type="nucleotide sequence ID" value="NZ_CP020472.1"/>
</dbReference>
<name>A0ABN4YGR8_9GAMM</name>
<keyword evidence="2" id="KW-0812">Transmembrane</keyword>
<sequence length="435" mass="48441">MKQPRDNSVESKAHVDKAFKVESRSEEVVPIEFNQYELAVISNKADPIKSSLTLAQYENAIVTPVLPPVISSQHERHNKAVNPINHWKMALMIIGISAVHIVGFWLLMQVADKTVDAFVEVVESQENVAETPSKKEINAYFMTAEQLAAIQASLQQEDETPKQNTQDVATELPAIDEASDKQREHKAEEASIKENDLQKSAPELDENAATASQERTMAPEPEKAPVVEVTMQQIQSQQDSELKAVVKLSYTVKAKPSLLQQVESEQAFNWNNVESMYLQDIEQVNSDNHLFDSDLFSSESGAIGIGSNDKLAIINQASHDMLKNLNQQSLDLLIGNQARNATSNSGASVSEMTPEMEDIELIIIEDTRQATTFDHRLDPNRIMRQGDTCYRVVKLPTQINPHAEGLGYAEPCDSAKMKKAISKSIEKRLAKIRLP</sequence>
<evidence type="ECO:0000313" key="3">
    <source>
        <dbReference type="EMBL" id="ARD22149.1"/>
    </source>
</evidence>
<feature type="compositionally biased region" description="Basic and acidic residues" evidence="1">
    <location>
        <begin position="178"/>
        <end position="197"/>
    </location>
</feature>
<keyword evidence="4" id="KW-1185">Reference proteome</keyword>
<feature type="transmembrane region" description="Helical" evidence="2">
    <location>
        <begin position="89"/>
        <end position="108"/>
    </location>
</feature>
<reference evidence="3 4" key="1">
    <citation type="submission" date="2017-03" db="EMBL/GenBank/DDBJ databases">
        <title>Genome sequencing of Shewanella japonica KCTC 22435.</title>
        <authorList>
            <person name="Kim K.M."/>
        </authorList>
    </citation>
    <scope>NUCLEOTIDE SEQUENCE [LARGE SCALE GENOMIC DNA]</scope>
    <source>
        <strain evidence="3 4">KCTC 22435</strain>
    </source>
</reference>
<evidence type="ECO:0000256" key="2">
    <source>
        <dbReference type="SAM" id="Phobius"/>
    </source>
</evidence>
<evidence type="ECO:0000313" key="4">
    <source>
        <dbReference type="Proteomes" id="UP000191820"/>
    </source>
</evidence>
<dbReference type="Proteomes" id="UP000191820">
    <property type="component" value="Chromosome"/>
</dbReference>
<gene>
    <name evidence="3" type="ORF">SJ2017_1841</name>
</gene>
<organism evidence="3 4">
    <name type="scientific">Shewanella japonica</name>
    <dbReference type="NCBI Taxonomy" id="93973"/>
    <lineage>
        <taxon>Bacteria</taxon>
        <taxon>Pseudomonadati</taxon>
        <taxon>Pseudomonadota</taxon>
        <taxon>Gammaproteobacteria</taxon>
        <taxon>Alteromonadales</taxon>
        <taxon>Shewanellaceae</taxon>
        <taxon>Shewanella</taxon>
    </lineage>
</organism>